<dbReference type="EMBL" id="QRUP01000003">
    <property type="protein sequence ID" value="RGR75922.1"/>
    <property type="molecule type" value="Genomic_DNA"/>
</dbReference>
<organism evidence="1 2">
    <name type="scientific">Holdemania filiformis</name>
    <dbReference type="NCBI Taxonomy" id="61171"/>
    <lineage>
        <taxon>Bacteria</taxon>
        <taxon>Bacillati</taxon>
        <taxon>Bacillota</taxon>
        <taxon>Erysipelotrichia</taxon>
        <taxon>Erysipelotrichales</taxon>
        <taxon>Erysipelotrichaceae</taxon>
        <taxon>Holdemania</taxon>
    </lineage>
</organism>
<dbReference type="Proteomes" id="UP000284178">
    <property type="component" value="Unassembled WGS sequence"/>
</dbReference>
<dbReference type="AlphaFoldDB" id="A0A412G5F5"/>
<name>A0A412G5F5_9FIRM</name>
<proteinExistence type="predicted"/>
<dbReference type="RefSeq" id="WP_117894014.1">
    <property type="nucleotide sequence ID" value="NZ_CABJCV010000003.1"/>
</dbReference>
<reference evidence="1 2" key="1">
    <citation type="submission" date="2018-08" db="EMBL/GenBank/DDBJ databases">
        <title>A genome reference for cultivated species of the human gut microbiota.</title>
        <authorList>
            <person name="Zou Y."/>
            <person name="Xue W."/>
            <person name="Luo G."/>
        </authorList>
    </citation>
    <scope>NUCLEOTIDE SEQUENCE [LARGE SCALE GENOMIC DNA]</scope>
    <source>
        <strain evidence="1 2">AF24-29</strain>
    </source>
</reference>
<evidence type="ECO:0008006" key="3">
    <source>
        <dbReference type="Google" id="ProtNLM"/>
    </source>
</evidence>
<evidence type="ECO:0000313" key="2">
    <source>
        <dbReference type="Proteomes" id="UP000284178"/>
    </source>
</evidence>
<comment type="caution">
    <text evidence="1">The sequence shown here is derived from an EMBL/GenBank/DDBJ whole genome shotgun (WGS) entry which is preliminary data.</text>
</comment>
<protein>
    <recommendedName>
        <fullName evidence="3">DUF1307 domain-containing protein</fullName>
    </recommendedName>
</protein>
<sequence length="62" mass="6990">MMLSLYAAQGETKDVNISVEIKDTMTITIEISLKEVDQDLVSTNMTLETVTQNFRDNGFDCK</sequence>
<dbReference type="GeneID" id="83014580"/>
<evidence type="ECO:0000313" key="1">
    <source>
        <dbReference type="EMBL" id="RGR75922.1"/>
    </source>
</evidence>
<accession>A0A412G5F5</accession>
<keyword evidence="2" id="KW-1185">Reference proteome</keyword>
<gene>
    <name evidence="1" type="ORF">DWY25_04060</name>
</gene>